<feature type="region of interest" description="Disordered" evidence="1">
    <location>
        <begin position="530"/>
        <end position="563"/>
    </location>
</feature>
<dbReference type="EMBL" id="SGPK01000526">
    <property type="protein sequence ID" value="THH02972.1"/>
    <property type="molecule type" value="Genomic_DNA"/>
</dbReference>
<dbReference type="SUPFAM" id="SSF51197">
    <property type="entry name" value="Clavaminate synthase-like"/>
    <property type="match status" value="1"/>
</dbReference>
<feature type="compositionally biased region" description="Polar residues" evidence="1">
    <location>
        <begin position="80"/>
        <end position="100"/>
    </location>
</feature>
<protein>
    <recommendedName>
        <fullName evidence="4">JmjC domain-containing protein</fullName>
    </recommendedName>
</protein>
<organism evidence="2 3">
    <name type="scientific">Phellinidium pouzarii</name>
    <dbReference type="NCBI Taxonomy" id="167371"/>
    <lineage>
        <taxon>Eukaryota</taxon>
        <taxon>Fungi</taxon>
        <taxon>Dikarya</taxon>
        <taxon>Basidiomycota</taxon>
        <taxon>Agaricomycotina</taxon>
        <taxon>Agaricomycetes</taxon>
        <taxon>Hymenochaetales</taxon>
        <taxon>Hymenochaetaceae</taxon>
        <taxon>Phellinidium</taxon>
    </lineage>
</organism>
<dbReference type="Proteomes" id="UP000308199">
    <property type="component" value="Unassembled WGS sequence"/>
</dbReference>
<evidence type="ECO:0000256" key="1">
    <source>
        <dbReference type="SAM" id="MobiDB-lite"/>
    </source>
</evidence>
<dbReference type="OrthoDB" id="3270451at2759"/>
<feature type="compositionally biased region" description="Basic and acidic residues" evidence="1">
    <location>
        <begin position="553"/>
        <end position="563"/>
    </location>
</feature>
<comment type="caution">
    <text evidence="2">The sequence shown here is derived from an EMBL/GenBank/DDBJ whole genome shotgun (WGS) entry which is preliminary data.</text>
</comment>
<feature type="compositionally biased region" description="Polar residues" evidence="1">
    <location>
        <begin position="26"/>
        <end position="48"/>
    </location>
</feature>
<name>A0A4S4KVY7_9AGAM</name>
<accession>A0A4S4KVY7</accession>
<evidence type="ECO:0000313" key="3">
    <source>
        <dbReference type="Proteomes" id="UP000308199"/>
    </source>
</evidence>
<gene>
    <name evidence="2" type="ORF">EW145_g6644</name>
</gene>
<dbReference type="Gene3D" id="2.60.120.650">
    <property type="entry name" value="Cupin"/>
    <property type="match status" value="1"/>
</dbReference>
<evidence type="ECO:0008006" key="4">
    <source>
        <dbReference type="Google" id="ProtNLM"/>
    </source>
</evidence>
<dbReference type="AlphaFoldDB" id="A0A4S4KVY7"/>
<reference evidence="2 3" key="1">
    <citation type="submission" date="2019-02" db="EMBL/GenBank/DDBJ databases">
        <title>Genome sequencing of the rare red list fungi Phellinidium pouzarii.</title>
        <authorList>
            <person name="Buettner E."/>
            <person name="Kellner H."/>
        </authorList>
    </citation>
    <scope>NUCLEOTIDE SEQUENCE [LARGE SCALE GENOMIC DNA]</scope>
    <source>
        <strain evidence="2 3">DSM 108285</strain>
    </source>
</reference>
<feature type="compositionally biased region" description="Polar residues" evidence="1">
    <location>
        <begin position="56"/>
        <end position="68"/>
    </location>
</feature>
<sequence length="939" mass="105926">MNLSRSTQMAFVKEACPISSLSESNTFNQQHSATENSVTADGFNTQHGSHIATPPLQVSSSAQNNDMQDISPVENFPVSGPSSHIHSPSENDGNSEHISMSSPSYMDFIRDKWFPSETSPAERNVAVFLMTPICASAAFYNPHAAWAKIIKSFRSNTSCQASRESIMASLYHLTSVFNRKLLDSITSVEDSERNFARWAFQKEALNRSNGIWYHGIFQALVLDRIYWASTAAPYSEVDERPLQTPFVKKVPISKATERLYQLSLDPFAMTILSGEMDICAMPGIGGVIDSLFQGTQTTYSRIKIDKAQNNFCFAALGLIALLVKSHEIKAYSEGNNDKKLGELLQQSCPNIAHYVTNLDDYELLRPLYLVAAISPICLLSDLQVKSNGAYRVPMYRLVQTLLYPCLRPDPHRRTVEWCLINVILNMAVHGKEAFDTGMARSIATLTTNNILNNALVCTSDLPKFLEWESLRAIHQSSNPNDYLALDHLSKTLTSKSTKEQSKEIIDLACDNPNWFTTAINKLPEERNECALKTNPIPPTNEDKSKLPKNGKRKHEEASDTTEKHVDSILELNTQDSNLTFPGFKSVLTVWRETWETLHDDVKRAMYNLSIDTYNTIPDKNFRQATLNELCTYRHEFKRTGSPSMEQHCLNFLDIPVHGSIDALPLDDTISFVNSRLGAHKWKTATEPTTLASRWMIAALAGTWTDWHSDASGLNTYMHIWDGSKVWYILGQNGPPPGKTGWEPAEDVVDALHLISGDDLYMHPRTAHAVLTDSDCIALGGHFYCNLHFHSTLQQITFEHFHGCIITNTEHTRSPLLIMKYVCAIVRDLRFPEEPENFLQEEQLFYAMILLRHLDQLALDVPSADGTTIWQNTAEFSEDFEFVLTQLSLLVEMIKENGNIRRLYAVEREYFELLAPLNFCAKADKRVTPRCLCGCNHDNK</sequence>
<proteinExistence type="predicted"/>
<feature type="region of interest" description="Disordered" evidence="1">
    <location>
        <begin position="26"/>
        <end position="100"/>
    </location>
</feature>
<keyword evidence="3" id="KW-1185">Reference proteome</keyword>
<evidence type="ECO:0000313" key="2">
    <source>
        <dbReference type="EMBL" id="THH02972.1"/>
    </source>
</evidence>